<evidence type="ECO:0000256" key="16">
    <source>
        <dbReference type="SAM" id="Phobius"/>
    </source>
</evidence>
<feature type="transmembrane region" description="Helical" evidence="16">
    <location>
        <begin position="151"/>
        <end position="172"/>
    </location>
</feature>
<feature type="binding site" evidence="14">
    <location>
        <begin position="244"/>
        <end position="259"/>
    </location>
    <ligand>
        <name>FAD</name>
        <dbReference type="ChEBI" id="CHEBI:57692"/>
    </ligand>
</feature>
<protein>
    <recommendedName>
        <fullName evidence="5 12">Long-chain-alcohol oxidase</fullName>
        <ecNumber evidence="5 12">1.1.3.20</ecNumber>
    </recommendedName>
</protein>
<keyword evidence="21" id="KW-1185">Reference proteome</keyword>
<comment type="function">
    <text evidence="2 12">Long-chain fatty alcohol oxidase involved in the omega-oxidation pathway of lipid degradation.</text>
</comment>
<keyword evidence="7 16" id="KW-0812">Transmembrane</keyword>
<evidence type="ECO:0000259" key="18">
    <source>
        <dbReference type="Pfam" id="PF00890"/>
    </source>
</evidence>
<evidence type="ECO:0000259" key="19">
    <source>
        <dbReference type="Pfam" id="PF05199"/>
    </source>
</evidence>
<evidence type="ECO:0000256" key="10">
    <source>
        <dbReference type="ARBA" id="ARBA00023002"/>
    </source>
</evidence>
<accession>A0A833R150</accession>
<comment type="caution">
    <text evidence="20">The sequence shown here is derived from an EMBL/GenBank/DDBJ whole genome shotgun (WGS) entry which is preliminary data.</text>
</comment>
<dbReference type="GO" id="GO:0016020">
    <property type="term" value="C:membrane"/>
    <property type="evidence" value="ECO:0007669"/>
    <property type="project" value="UniProtKB-SubCell"/>
</dbReference>
<keyword evidence="9 16" id="KW-1133">Transmembrane helix</keyword>
<evidence type="ECO:0000256" key="2">
    <source>
        <dbReference type="ARBA" id="ARBA00003842"/>
    </source>
</evidence>
<evidence type="ECO:0000256" key="8">
    <source>
        <dbReference type="ARBA" id="ARBA00022827"/>
    </source>
</evidence>
<feature type="compositionally biased region" description="Basic residues" evidence="15">
    <location>
        <begin position="1"/>
        <end position="16"/>
    </location>
</feature>
<dbReference type="PANTHER" id="PTHR46056">
    <property type="entry name" value="LONG-CHAIN-ALCOHOL OXIDASE"/>
    <property type="match status" value="1"/>
</dbReference>
<evidence type="ECO:0000256" key="9">
    <source>
        <dbReference type="ARBA" id="ARBA00022989"/>
    </source>
</evidence>
<evidence type="ECO:0000256" key="4">
    <source>
        <dbReference type="ARBA" id="ARBA00010790"/>
    </source>
</evidence>
<dbReference type="InterPro" id="IPR007867">
    <property type="entry name" value="GMC_OxRtase_C"/>
</dbReference>
<evidence type="ECO:0000256" key="12">
    <source>
        <dbReference type="PIRNR" id="PIRNR028937"/>
    </source>
</evidence>
<dbReference type="Pfam" id="PF05199">
    <property type="entry name" value="GMC_oxred_C"/>
    <property type="match status" value="1"/>
</dbReference>
<dbReference type="Gene3D" id="3.50.50.60">
    <property type="entry name" value="FAD/NAD(P)-binding domain"/>
    <property type="match status" value="2"/>
</dbReference>
<proteinExistence type="inferred from homology"/>
<dbReference type="Pfam" id="PF00890">
    <property type="entry name" value="FAD_binding_2"/>
    <property type="match status" value="1"/>
</dbReference>
<evidence type="ECO:0000313" key="21">
    <source>
        <dbReference type="Proteomes" id="UP000623129"/>
    </source>
</evidence>
<dbReference type="GO" id="GO:0050660">
    <property type="term" value="F:flavin adenine dinucleotide binding"/>
    <property type="evidence" value="ECO:0007669"/>
    <property type="project" value="InterPro"/>
</dbReference>
<dbReference type="EC" id="1.1.3.20" evidence="5 12"/>
<feature type="region of interest" description="Disordered" evidence="15">
    <location>
        <begin position="1"/>
        <end position="24"/>
    </location>
</feature>
<feature type="domain" description="Glucose-methanol-choline oxidoreductase C-terminal" evidence="19">
    <location>
        <begin position="611"/>
        <end position="742"/>
    </location>
</feature>
<organism evidence="20 21">
    <name type="scientific">Carex littledalei</name>
    <dbReference type="NCBI Taxonomy" id="544730"/>
    <lineage>
        <taxon>Eukaryota</taxon>
        <taxon>Viridiplantae</taxon>
        <taxon>Streptophyta</taxon>
        <taxon>Embryophyta</taxon>
        <taxon>Tracheophyta</taxon>
        <taxon>Spermatophyta</taxon>
        <taxon>Magnoliopsida</taxon>
        <taxon>Liliopsida</taxon>
        <taxon>Poales</taxon>
        <taxon>Cyperaceae</taxon>
        <taxon>Cyperoideae</taxon>
        <taxon>Cariceae</taxon>
        <taxon>Carex</taxon>
        <taxon>Carex subgen. Euthyceras</taxon>
    </lineage>
</organism>
<dbReference type="PIRSF" id="PIRSF028937">
    <property type="entry name" value="Lg_Ch_AO"/>
    <property type="match status" value="1"/>
</dbReference>
<dbReference type="PANTHER" id="PTHR46056:SF12">
    <property type="entry name" value="LONG-CHAIN-ALCOHOL OXIDASE"/>
    <property type="match status" value="1"/>
</dbReference>
<keyword evidence="11 12" id="KW-0472">Membrane</keyword>
<evidence type="ECO:0000256" key="14">
    <source>
        <dbReference type="PIRSR" id="PIRSR028937-2"/>
    </source>
</evidence>
<evidence type="ECO:0000256" key="6">
    <source>
        <dbReference type="ARBA" id="ARBA00022630"/>
    </source>
</evidence>
<evidence type="ECO:0000256" key="3">
    <source>
        <dbReference type="ARBA" id="ARBA00004370"/>
    </source>
</evidence>
<feature type="domain" description="Glucose-methanol-choline oxidoreductase N-terminal" evidence="17">
    <location>
        <begin position="291"/>
        <end position="514"/>
    </location>
</feature>
<sequence>MEGRRHGHPLLRGGKKRDKEEYSHGLSEREMQALSAMCGAVIPSVPIEKIHEVTGKEDPPSKTLEAFYMASASDFPVPDEVAEVLVKRVLREAVILVRVILWLLSTRLGTLLLCGSLSICRKVPFIFKFKDMPLERREEVMKRWNTEKLFFPVRVVFLIVKILTNFTFYSIINEKSENQHWKALGYTLPTIEEETATPTNADRPLDKGIIESRNLDDKDLLQAFASKGLQVTQDLKSDLYRIQCDAVIVGSGCGGGVAAAILAQNGYKVIVIEKGNYFTSKDYTLTEGPSMQEMYESGGILCTTDVTTVILAGSTVGGGSAINWSACIKTPDHVLSEWGRENGLTMFESLEYKKAMDVVFERLGVTHKCVKEGFQNSALRKGCEELGLEVDFVPRNSSEKHFCGSCCYGCPTGEKKGTDSTWLVDAVKNGAIILTGAKAEKFIFEKNTRKGEAVKSKKCVGVIVKSLGGNVTKRIKIEAKVTISAGGSLLTPALLKTSGLRNPHIGKNLHLHPVVFGWGYFPESVQDIKGKINEGGIITSIHKVKDKNYAYNGSCRAIVEAPALGPAQFAAVTPWISGIDMKERMLKMGRTAHLFALVRDFGSGSVQTEGRIDYALTPQDRENLKHGLRTVLRILVAAGATEIGTHRSDGQRLKCKGLKEKDLEEFLDDIQILGGPISTNGLYSWFCSAHQMGSCRMGPTAKKGAVDVKGESWEAEGLFVVDGSVLPSAVGVNPMITIQSVAYCLSNGIVESLKKNY</sequence>
<dbReference type="GO" id="GO:0046577">
    <property type="term" value="F:long-chain-alcohol oxidase activity"/>
    <property type="evidence" value="ECO:0007669"/>
    <property type="project" value="UniProtKB-EC"/>
</dbReference>
<keyword evidence="6" id="KW-0285">Flavoprotein</keyword>
<evidence type="ECO:0000256" key="7">
    <source>
        <dbReference type="ARBA" id="ARBA00022692"/>
    </source>
</evidence>
<dbReference type="OrthoDB" id="269227at2759"/>
<keyword evidence="8 14" id="KW-0274">FAD</keyword>
<dbReference type="InterPro" id="IPR012400">
    <property type="entry name" value="Long_Oxdase"/>
</dbReference>
<evidence type="ECO:0000256" key="1">
    <source>
        <dbReference type="ARBA" id="ARBA00000920"/>
    </source>
</evidence>
<dbReference type="EMBL" id="SWLB01000016">
    <property type="protein sequence ID" value="KAF3328056.1"/>
    <property type="molecule type" value="Genomic_DNA"/>
</dbReference>
<evidence type="ECO:0000313" key="20">
    <source>
        <dbReference type="EMBL" id="KAF3328056.1"/>
    </source>
</evidence>
<dbReference type="InterPro" id="IPR036188">
    <property type="entry name" value="FAD/NAD-bd_sf"/>
</dbReference>
<evidence type="ECO:0000256" key="5">
    <source>
        <dbReference type="ARBA" id="ARBA00013125"/>
    </source>
</evidence>
<evidence type="ECO:0000256" key="15">
    <source>
        <dbReference type="SAM" id="MobiDB-lite"/>
    </source>
</evidence>
<dbReference type="Proteomes" id="UP000623129">
    <property type="component" value="Unassembled WGS sequence"/>
</dbReference>
<keyword evidence="10 12" id="KW-0560">Oxidoreductase</keyword>
<dbReference type="InterPro" id="IPR000172">
    <property type="entry name" value="GMC_OxRdtase_N"/>
</dbReference>
<dbReference type="Pfam" id="PF00732">
    <property type="entry name" value="GMC_oxred_N"/>
    <property type="match status" value="1"/>
</dbReference>
<comment type="catalytic activity">
    <reaction evidence="1 12">
        <text>a long-chain primary fatty alcohol + O2 = a long-chain fatty aldehyde + H2O2</text>
        <dbReference type="Rhea" id="RHEA:22756"/>
        <dbReference type="ChEBI" id="CHEBI:15379"/>
        <dbReference type="ChEBI" id="CHEBI:16240"/>
        <dbReference type="ChEBI" id="CHEBI:17176"/>
        <dbReference type="ChEBI" id="CHEBI:77396"/>
        <dbReference type="EC" id="1.1.3.20"/>
    </reaction>
</comment>
<evidence type="ECO:0000259" key="17">
    <source>
        <dbReference type="Pfam" id="PF00732"/>
    </source>
</evidence>
<evidence type="ECO:0000256" key="11">
    <source>
        <dbReference type="ARBA" id="ARBA00023136"/>
    </source>
</evidence>
<feature type="active site" description="Proton acceptor" evidence="13">
    <location>
        <position position="690"/>
    </location>
</feature>
<gene>
    <name evidence="20" type="ORF">FCM35_KLT06662</name>
</gene>
<reference evidence="20" key="1">
    <citation type="submission" date="2020-01" db="EMBL/GenBank/DDBJ databases">
        <title>Genome sequence of Kobresia littledalei, the first chromosome-level genome in the family Cyperaceae.</title>
        <authorList>
            <person name="Qu G."/>
        </authorList>
    </citation>
    <scope>NUCLEOTIDE SEQUENCE</scope>
    <source>
        <strain evidence="20">C.B.Clarke</strain>
        <tissue evidence="20">Leaf</tissue>
    </source>
</reference>
<comment type="subcellular location">
    <subcellularLocation>
        <location evidence="3 12">Membrane</location>
    </subcellularLocation>
</comment>
<evidence type="ECO:0000256" key="13">
    <source>
        <dbReference type="PIRSR" id="PIRSR028937-1"/>
    </source>
</evidence>
<name>A0A833R150_9POAL</name>
<dbReference type="AlphaFoldDB" id="A0A833R150"/>
<dbReference type="SUPFAM" id="SSF51905">
    <property type="entry name" value="FAD/NAD(P)-binding domain"/>
    <property type="match status" value="1"/>
</dbReference>
<feature type="domain" description="FAD-dependent oxidoreductase 2 FAD-binding" evidence="18">
    <location>
        <begin position="245"/>
        <end position="280"/>
    </location>
</feature>
<comment type="similarity">
    <text evidence="4 12">Belongs to the GMC oxidoreductase family.</text>
</comment>
<dbReference type="InterPro" id="IPR003953">
    <property type="entry name" value="FAD-dep_OxRdtase_2_FAD-bd"/>
</dbReference>